<feature type="transmembrane region" description="Helical" evidence="7">
    <location>
        <begin position="55"/>
        <end position="78"/>
    </location>
</feature>
<protein>
    <submittedName>
        <fullName evidence="10">Sugar ABC transporter permease</fullName>
    </submittedName>
</protein>
<evidence type="ECO:0000256" key="4">
    <source>
        <dbReference type="ARBA" id="ARBA00022692"/>
    </source>
</evidence>
<feature type="transmembrane region" description="Helical" evidence="7">
    <location>
        <begin position="203"/>
        <end position="228"/>
    </location>
</feature>
<evidence type="ECO:0000256" key="8">
    <source>
        <dbReference type="SAM" id="MobiDB-lite"/>
    </source>
</evidence>
<dbReference type="Gene3D" id="1.10.3720.10">
    <property type="entry name" value="MetI-like"/>
    <property type="match status" value="1"/>
</dbReference>
<gene>
    <name evidence="10" type="ORF">M6D93_17780</name>
</gene>
<evidence type="ECO:0000256" key="5">
    <source>
        <dbReference type="ARBA" id="ARBA00022989"/>
    </source>
</evidence>
<feature type="transmembrane region" description="Helical" evidence="7">
    <location>
        <begin position="121"/>
        <end position="141"/>
    </location>
</feature>
<dbReference type="InterPro" id="IPR035906">
    <property type="entry name" value="MetI-like_sf"/>
</dbReference>
<dbReference type="InterPro" id="IPR000515">
    <property type="entry name" value="MetI-like"/>
</dbReference>
<organism evidence="10 11">
    <name type="scientific">Jatrophihabitans telluris</name>
    <dbReference type="NCBI Taxonomy" id="2038343"/>
    <lineage>
        <taxon>Bacteria</taxon>
        <taxon>Bacillati</taxon>
        <taxon>Actinomycetota</taxon>
        <taxon>Actinomycetes</taxon>
        <taxon>Jatrophihabitantales</taxon>
        <taxon>Jatrophihabitantaceae</taxon>
        <taxon>Jatrophihabitans</taxon>
    </lineage>
</organism>
<keyword evidence="2 7" id="KW-0813">Transport</keyword>
<name>A0ABY4QXR5_9ACTN</name>
<dbReference type="InterPro" id="IPR050809">
    <property type="entry name" value="UgpAE/MalFG_permease"/>
</dbReference>
<proteinExistence type="inferred from homology"/>
<dbReference type="Pfam" id="PF00528">
    <property type="entry name" value="BPD_transp_1"/>
    <property type="match status" value="1"/>
</dbReference>
<dbReference type="PANTHER" id="PTHR43227:SF7">
    <property type="entry name" value="ARABINOOLIGOSACCHARIDES TRANSPORT SYSTEM PERMEASE PROTEIN ARAP"/>
    <property type="match status" value="1"/>
</dbReference>
<evidence type="ECO:0000313" key="10">
    <source>
        <dbReference type="EMBL" id="UQX88123.1"/>
    </source>
</evidence>
<feature type="transmembrane region" description="Helical" evidence="7">
    <location>
        <begin position="311"/>
        <end position="335"/>
    </location>
</feature>
<evidence type="ECO:0000256" key="7">
    <source>
        <dbReference type="RuleBase" id="RU363032"/>
    </source>
</evidence>
<accession>A0ABY4QXR5</accession>
<evidence type="ECO:0000256" key="2">
    <source>
        <dbReference type="ARBA" id="ARBA00022448"/>
    </source>
</evidence>
<dbReference type="RefSeq" id="WP_249771316.1">
    <property type="nucleotide sequence ID" value="NZ_CP097332.1"/>
</dbReference>
<evidence type="ECO:0000256" key="1">
    <source>
        <dbReference type="ARBA" id="ARBA00004651"/>
    </source>
</evidence>
<feature type="transmembrane region" description="Helical" evidence="7">
    <location>
        <begin position="153"/>
        <end position="174"/>
    </location>
</feature>
<evidence type="ECO:0000256" key="6">
    <source>
        <dbReference type="ARBA" id="ARBA00023136"/>
    </source>
</evidence>
<dbReference type="Proteomes" id="UP001056336">
    <property type="component" value="Chromosome"/>
</dbReference>
<evidence type="ECO:0000259" key="9">
    <source>
        <dbReference type="PROSITE" id="PS50928"/>
    </source>
</evidence>
<keyword evidence="6 7" id="KW-0472">Membrane</keyword>
<keyword evidence="3" id="KW-1003">Cell membrane</keyword>
<feature type="compositionally biased region" description="Low complexity" evidence="8">
    <location>
        <begin position="1"/>
        <end position="16"/>
    </location>
</feature>
<dbReference type="CDD" id="cd06261">
    <property type="entry name" value="TM_PBP2"/>
    <property type="match status" value="1"/>
</dbReference>
<feature type="domain" description="ABC transmembrane type-1" evidence="9">
    <location>
        <begin position="116"/>
        <end position="332"/>
    </location>
</feature>
<dbReference type="EMBL" id="CP097332">
    <property type="protein sequence ID" value="UQX88123.1"/>
    <property type="molecule type" value="Genomic_DNA"/>
</dbReference>
<keyword evidence="11" id="KW-1185">Reference proteome</keyword>
<dbReference type="SUPFAM" id="SSF161098">
    <property type="entry name" value="MetI-like"/>
    <property type="match status" value="1"/>
</dbReference>
<keyword evidence="4 7" id="KW-0812">Transmembrane</keyword>
<evidence type="ECO:0000313" key="11">
    <source>
        <dbReference type="Proteomes" id="UP001056336"/>
    </source>
</evidence>
<comment type="similarity">
    <text evidence="7">Belongs to the binding-protein-dependent transport system permease family.</text>
</comment>
<sequence>MNRPASASGTGTASSSDAVPVPGPAAQRAARSGPGRRWGGRATGRRGRDRGRAPLGVALLWLSPALILIAGVVIYPAVELIRASLSSYSITGLRLGSAGGRNYSKVLHHRALATVLKNTGVWVLCVVALTILISLALAQFLSKDFFGRRVVRWAVIVPWAASLVITARMFTLIYDYYHGVLNHALLSVHLISKPIDFLGDDRWTMISMIAVGVFVSIPFTAYVFLAGLNAIPTDIYEAALIDGARPWQVYWSVTLPLLRPAMLVASVLNIIYVFNSFPIVYTLNDRNPGFAHDTSITFMYKLAFKSAEHDVGMSAAAGVFNVLLILVVVMVYLRLVKWQEPVNR</sequence>
<comment type="subcellular location">
    <subcellularLocation>
        <location evidence="1 7">Cell membrane</location>
        <topology evidence="1 7">Multi-pass membrane protein</topology>
    </subcellularLocation>
</comment>
<evidence type="ECO:0000256" key="3">
    <source>
        <dbReference type="ARBA" id="ARBA00022475"/>
    </source>
</evidence>
<reference evidence="10" key="2">
    <citation type="submission" date="2022-05" db="EMBL/GenBank/DDBJ databases">
        <authorList>
            <person name="Kim J.-S."/>
            <person name="Lee K."/>
            <person name="Suh M."/>
            <person name="Eom M."/>
            <person name="Kim J.-S."/>
            <person name="Kim D.-S."/>
            <person name="Ko S.-H."/>
            <person name="Shin Y."/>
            <person name="Lee J.-S."/>
        </authorList>
    </citation>
    <scope>NUCLEOTIDE SEQUENCE</scope>
    <source>
        <strain evidence="10">N237</strain>
    </source>
</reference>
<feature type="region of interest" description="Disordered" evidence="8">
    <location>
        <begin position="1"/>
        <end position="49"/>
    </location>
</feature>
<keyword evidence="5 7" id="KW-1133">Transmembrane helix</keyword>
<dbReference type="PROSITE" id="PS50928">
    <property type="entry name" value="ABC_TM1"/>
    <property type="match status" value="1"/>
</dbReference>
<reference evidence="10" key="1">
    <citation type="journal article" date="2018" name="Int. J. Syst. Evol. Microbiol.">
        <title>Jatrophihabitans telluris sp. nov., isolated from sediment soil of lava forest wetlands and the emended description of the genus Jatrophihabitans.</title>
        <authorList>
            <person name="Lee K.C."/>
            <person name="Suh M.K."/>
            <person name="Eom M.K."/>
            <person name="Kim K.K."/>
            <person name="Kim J.S."/>
            <person name="Kim D.S."/>
            <person name="Ko S.H."/>
            <person name="Shin Y.K."/>
            <person name="Lee J.S."/>
        </authorList>
    </citation>
    <scope>NUCLEOTIDE SEQUENCE</scope>
    <source>
        <strain evidence="10">N237</strain>
    </source>
</reference>
<feature type="transmembrane region" description="Helical" evidence="7">
    <location>
        <begin position="249"/>
        <end position="274"/>
    </location>
</feature>
<dbReference type="PANTHER" id="PTHR43227">
    <property type="entry name" value="BLL4140 PROTEIN"/>
    <property type="match status" value="1"/>
</dbReference>